<feature type="region of interest" description="Disordered" evidence="1">
    <location>
        <begin position="300"/>
        <end position="320"/>
    </location>
</feature>
<keyword evidence="2" id="KW-1185">Reference proteome</keyword>
<sequence length="320" mass="35923">MSLRPLKAYLLTWNIMMKMPISTLLPSPQIAHSIFGIHQFLAVTDEPPTTALDCEEEFDYIRDRITSMSGSSFEVVNNASNDKSKNAPAKPDEIFSVHFSEINNLPSDFWLNKSMLKSQIKPANPLTPKGSSYATRAPLPELSKLIKEIKLDSSEEEPLKAAKNNRKRTLEEVQQSSGFNFEKVIRCIQLSEDEHWLLNKGCSSKQSSPPLLHSSCSAENMDEAEKVCGVQIDTKSEGDFRGLNKKKRFWQPVGGDITATTIATKSSNQETHLASENSEELDTWKNVLGWKRTLEKVHASREEEWLAPSSRKLAAKQTNA</sequence>
<organism evidence="2 3">
    <name type="scientific">Ditylenchus dipsaci</name>
    <dbReference type="NCBI Taxonomy" id="166011"/>
    <lineage>
        <taxon>Eukaryota</taxon>
        <taxon>Metazoa</taxon>
        <taxon>Ecdysozoa</taxon>
        <taxon>Nematoda</taxon>
        <taxon>Chromadorea</taxon>
        <taxon>Rhabditida</taxon>
        <taxon>Tylenchina</taxon>
        <taxon>Tylenchomorpha</taxon>
        <taxon>Sphaerularioidea</taxon>
        <taxon>Anguinidae</taxon>
        <taxon>Anguininae</taxon>
        <taxon>Ditylenchus</taxon>
    </lineage>
</organism>
<dbReference type="WBParaSite" id="jg19507">
    <property type="protein sequence ID" value="jg19507"/>
    <property type="gene ID" value="jg19507"/>
</dbReference>
<accession>A0A915DHB0</accession>
<dbReference type="AlphaFoldDB" id="A0A915DHB0"/>
<name>A0A915DHB0_9BILA</name>
<evidence type="ECO:0000313" key="3">
    <source>
        <dbReference type="WBParaSite" id="jg19507"/>
    </source>
</evidence>
<evidence type="ECO:0000313" key="2">
    <source>
        <dbReference type="Proteomes" id="UP000887574"/>
    </source>
</evidence>
<proteinExistence type="predicted"/>
<evidence type="ECO:0000256" key="1">
    <source>
        <dbReference type="SAM" id="MobiDB-lite"/>
    </source>
</evidence>
<dbReference type="Proteomes" id="UP000887574">
    <property type="component" value="Unplaced"/>
</dbReference>
<protein>
    <submittedName>
        <fullName evidence="3">Uncharacterized protein</fullName>
    </submittedName>
</protein>
<reference evidence="3" key="1">
    <citation type="submission" date="2022-11" db="UniProtKB">
        <authorList>
            <consortium name="WormBaseParasite"/>
        </authorList>
    </citation>
    <scope>IDENTIFICATION</scope>
</reference>